<accession>A0A5C2SJ89</accession>
<proteinExistence type="predicted"/>
<organism evidence="1 2">
    <name type="scientific">Lentinus tigrinus ALCF2SS1-6</name>
    <dbReference type="NCBI Taxonomy" id="1328759"/>
    <lineage>
        <taxon>Eukaryota</taxon>
        <taxon>Fungi</taxon>
        <taxon>Dikarya</taxon>
        <taxon>Basidiomycota</taxon>
        <taxon>Agaricomycotina</taxon>
        <taxon>Agaricomycetes</taxon>
        <taxon>Polyporales</taxon>
        <taxon>Polyporaceae</taxon>
        <taxon>Lentinus</taxon>
    </lineage>
</organism>
<protein>
    <submittedName>
        <fullName evidence="1">Uncharacterized protein</fullName>
    </submittedName>
</protein>
<reference evidence="1" key="1">
    <citation type="journal article" date="2018" name="Genome Biol. Evol.">
        <title>Genomics and development of Lentinus tigrinus, a white-rot wood-decaying mushroom with dimorphic fruiting bodies.</title>
        <authorList>
            <person name="Wu B."/>
            <person name="Xu Z."/>
            <person name="Knudson A."/>
            <person name="Carlson A."/>
            <person name="Chen N."/>
            <person name="Kovaka S."/>
            <person name="LaButti K."/>
            <person name="Lipzen A."/>
            <person name="Pennachio C."/>
            <person name="Riley R."/>
            <person name="Schakwitz W."/>
            <person name="Umezawa K."/>
            <person name="Ohm R.A."/>
            <person name="Grigoriev I.V."/>
            <person name="Nagy L.G."/>
            <person name="Gibbons J."/>
            <person name="Hibbett D."/>
        </authorList>
    </citation>
    <scope>NUCLEOTIDE SEQUENCE [LARGE SCALE GENOMIC DNA]</scope>
    <source>
        <strain evidence="1">ALCF2SS1-6</strain>
    </source>
</reference>
<dbReference type="Proteomes" id="UP000313359">
    <property type="component" value="Unassembled WGS sequence"/>
</dbReference>
<sequence>MNLVEKTGKAKKVIHSLLGSKYVELKTYALGLHAGGHLVLWDLKLIIEIPPVYLIPSVILKHSNVTIGPDKISMSMTQFFAGGLVHWVACGALLTCRYNYTVTGSRSQLSMHNIMVTASHIIAPDTLQEKMYHWSFTAVVQVALAKGIKLQVFLALMKIEELDDVKKWLCDNASSQS</sequence>
<name>A0A5C2SJ89_9APHY</name>
<evidence type="ECO:0000313" key="1">
    <source>
        <dbReference type="EMBL" id="RPD63267.1"/>
    </source>
</evidence>
<dbReference type="OrthoDB" id="3202607at2759"/>
<dbReference type="EMBL" id="ML122256">
    <property type="protein sequence ID" value="RPD63267.1"/>
    <property type="molecule type" value="Genomic_DNA"/>
</dbReference>
<dbReference type="AlphaFoldDB" id="A0A5C2SJ89"/>
<gene>
    <name evidence="1" type="ORF">L227DRAFT_608537</name>
</gene>
<evidence type="ECO:0000313" key="2">
    <source>
        <dbReference type="Proteomes" id="UP000313359"/>
    </source>
</evidence>
<keyword evidence="2" id="KW-1185">Reference proteome</keyword>